<feature type="site" description="Electron transfer via tryptophanyl radical" evidence="9">
    <location>
        <position position="304"/>
    </location>
</feature>
<dbReference type="AlphaFoldDB" id="Q1K013"/>
<evidence type="ECO:0000256" key="7">
    <source>
        <dbReference type="ARBA" id="ARBA00033999"/>
    </source>
</evidence>
<keyword evidence="4 8" id="KW-0285">Flavoprotein</keyword>
<evidence type="ECO:0000256" key="8">
    <source>
        <dbReference type="PIRSR" id="PIRSR602081-1"/>
    </source>
</evidence>
<dbReference type="PANTHER" id="PTHR11455:SF9">
    <property type="entry name" value="CRYPTOCHROME CIRCADIAN CLOCK 5 ISOFORM X1"/>
    <property type="match status" value="1"/>
</dbReference>
<reference evidence="12" key="1">
    <citation type="submission" date="2006-05" db="EMBL/GenBank/DDBJ databases">
        <title>Annotation of the draft genome assembly of Desulfuromonas acetoxidans DSM 684.</title>
        <authorList>
            <consortium name="US DOE Joint Genome Institute (JGI-ORNL)"/>
            <person name="Larimer F."/>
            <person name="Land M."/>
            <person name="Hauser L."/>
        </authorList>
    </citation>
    <scope>NUCLEOTIDE SEQUENCE [LARGE SCALE GENOMIC DNA]</scope>
    <source>
        <strain evidence="12">DSM 684</strain>
    </source>
</reference>
<evidence type="ECO:0000313" key="13">
    <source>
        <dbReference type="Proteomes" id="UP000005695"/>
    </source>
</evidence>
<dbReference type="Proteomes" id="UP000005695">
    <property type="component" value="Unassembled WGS sequence"/>
</dbReference>
<evidence type="ECO:0000256" key="2">
    <source>
        <dbReference type="ARBA" id="ARBA00013149"/>
    </source>
</evidence>
<dbReference type="OrthoDB" id="9772484at2"/>
<accession>Q1K013</accession>
<evidence type="ECO:0000256" key="9">
    <source>
        <dbReference type="PIRSR" id="PIRSR602081-2"/>
    </source>
</evidence>
<dbReference type="FunFam" id="1.10.579.10:FF:000003">
    <property type="entry name" value="Deoxyribodipyrimidine photo-lyase"/>
    <property type="match status" value="1"/>
</dbReference>
<comment type="cofactor">
    <cofactor evidence="1">
        <name>(6R)-5,10-methylene-5,6,7,8-tetrahydrofolate</name>
        <dbReference type="ChEBI" id="CHEBI:15636"/>
    </cofactor>
</comment>
<comment type="catalytic activity">
    <reaction evidence="7">
        <text>cyclobutadipyrimidine (in DNA) = 2 pyrimidine residues (in DNA).</text>
        <dbReference type="EC" id="4.1.99.3"/>
    </reaction>
</comment>
<dbReference type="EMBL" id="AAEW02000008">
    <property type="protein sequence ID" value="EAT15729.1"/>
    <property type="molecule type" value="Genomic_DNA"/>
</dbReference>
<dbReference type="InterPro" id="IPR014729">
    <property type="entry name" value="Rossmann-like_a/b/a_fold"/>
</dbReference>
<dbReference type="GO" id="GO:0003904">
    <property type="term" value="F:deoxyribodipyrimidine photo-lyase activity"/>
    <property type="evidence" value="ECO:0007669"/>
    <property type="project" value="UniProtKB-EC"/>
</dbReference>
<keyword evidence="13" id="KW-1185">Reference proteome</keyword>
<protein>
    <recommendedName>
        <fullName evidence="3">Deoxyribodipyrimidine photo-lyase</fullName>
        <ecNumber evidence="2">4.1.99.3</ecNumber>
    </recommendedName>
</protein>
<evidence type="ECO:0000256" key="10">
    <source>
        <dbReference type="RuleBase" id="RU004182"/>
    </source>
</evidence>
<proteinExistence type="inferred from homology"/>
<keyword evidence="12" id="KW-0456">Lyase</keyword>
<dbReference type="InterPro" id="IPR006050">
    <property type="entry name" value="DNA_photolyase_N"/>
</dbReference>
<feature type="site" description="Electron transfer via tryptophanyl radical" evidence="9">
    <location>
        <position position="357"/>
    </location>
</feature>
<dbReference type="Pfam" id="PF00875">
    <property type="entry name" value="DNA_photolyase"/>
    <property type="match status" value="1"/>
</dbReference>
<dbReference type="Gene3D" id="1.10.579.10">
    <property type="entry name" value="DNA Cyclobutane Dipyrimidine Photolyase, subunit A, domain 3"/>
    <property type="match status" value="1"/>
</dbReference>
<evidence type="ECO:0000256" key="4">
    <source>
        <dbReference type="ARBA" id="ARBA00022630"/>
    </source>
</evidence>
<comment type="caution">
    <text evidence="12">The sequence shown here is derived from an EMBL/GenBank/DDBJ whole genome shotgun (WGS) entry which is preliminary data.</text>
</comment>
<dbReference type="PRINTS" id="PR00147">
    <property type="entry name" value="DNAPHOTLYASE"/>
</dbReference>
<dbReference type="EC" id="4.1.99.3" evidence="2"/>
<dbReference type="InterPro" id="IPR005101">
    <property type="entry name" value="Cryptochr/Photolyase_FAD-bd"/>
</dbReference>
<evidence type="ECO:0000256" key="6">
    <source>
        <dbReference type="ARBA" id="ARBA00022991"/>
    </source>
</evidence>
<dbReference type="Gene3D" id="3.40.50.620">
    <property type="entry name" value="HUPs"/>
    <property type="match status" value="1"/>
</dbReference>
<dbReference type="GO" id="GO:0000719">
    <property type="term" value="P:photoreactive repair"/>
    <property type="evidence" value="ECO:0007669"/>
    <property type="project" value="UniProtKB-ARBA"/>
</dbReference>
<evidence type="ECO:0000256" key="5">
    <source>
        <dbReference type="ARBA" id="ARBA00022827"/>
    </source>
</evidence>
<gene>
    <name evidence="12" type="ORF">Dace_2429</name>
</gene>
<dbReference type="SUPFAM" id="SSF52425">
    <property type="entry name" value="Cryptochrome/photolyase, N-terminal domain"/>
    <property type="match status" value="1"/>
</dbReference>
<sequence>MPSAPSAPVIMWFRQDLRLHDNPALLTATRLGPVIPIYILDDEHAADQRMGAASRCWLHRSLDALNQQLDGHLQLFRGPADTLLEQLVQHYDCRTVTWNRCYEPWRINRDRIIKEKLQGLGITVHSDNGSLLWEPWQVLKRDQTPYQIFTPFYRHARDSVPVRSPLPRPAEIALAAVTPYSALKLADLELRPNHPWADKVLHHWQPGEAGAQQRWQTFMEEELLGYGEGRDLPAQPHVSRLSPAIHWGEISVHQLWHDAQAIGHEDALAFQRQLAWREFSVTQLFHHPDMDRINLDRRFNLFPWHDDAEKLNRWQQGLTGIPFVDAGMRELWQTGTMHNRVRMVVGSFLVKNLGIHWHHGAAWFWDCLLDADLANNSASWQWIAGCGADAAPYFRIFNPVTQGQKFDPHGDYTRHFVPELAKLPNRYLFCPWQAPKGLLQECGITLGGTYPEPMVDIKVSRQQALDAYAHMRQAT</sequence>
<dbReference type="InterPro" id="IPR036134">
    <property type="entry name" value="Crypto/Photolyase_FAD-like_sf"/>
</dbReference>
<feature type="binding site" evidence="8">
    <location>
        <position position="270"/>
    </location>
    <ligand>
        <name>FAD</name>
        <dbReference type="ChEBI" id="CHEBI:57692"/>
    </ligand>
</feature>
<dbReference type="Pfam" id="PF03441">
    <property type="entry name" value="FAD_binding_7"/>
    <property type="match status" value="1"/>
</dbReference>
<evidence type="ECO:0000256" key="1">
    <source>
        <dbReference type="ARBA" id="ARBA00001932"/>
    </source>
</evidence>
<feature type="binding site" evidence="8">
    <location>
        <position position="226"/>
    </location>
    <ligand>
        <name>FAD</name>
        <dbReference type="ChEBI" id="CHEBI:57692"/>
    </ligand>
</feature>
<comment type="similarity">
    <text evidence="10">Belongs to the DNA photolyase family.</text>
</comment>
<keyword evidence="6 10" id="KW-0157">Chromophore</keyword>
<feature type="site" description="Electron transfer via tryptophanyl radical" evidence="9">
    <location>
        <position position="380"/>
    </location>
</feature>
<dbReference type="Gene3D" id="1.25.40.80">
    <property type="match status" value="1"/>
</dbReference>
<evidence type="ECO:0000256" key="3">
    <source>
        <dbReference type="ARBA" id="ARBA00014046"/>
    </source>
</evidence>
<feature type="binding site" evidence="8">
    <location>
        <begin position="370"/>
        <end position="372"/>
    </location>
    <ligand>
        <name>FAD</name>
        <dbReference type="ChEBI" id="CHEBI:57692"/>
    </ligand>
</feature>
<name>Q1K013_DESA6</name>
<reference evidence="12" key="2">
    <citation type="submission" date="2006-05" db="EMBL/GenBank/DDBJ databases">
        <title>Sequencing of the draft genome and assembly of Desulfuromonas acetoxidans DSM 684.</title>
        <authorList>
            <consortium name="US DOE Joint Genome Institute (JGI-PGF)"/>
            <person name="Copeland A."/>
            <person name="Lucas S."/>
            <person name="Lapidus A."/>
            <person name="Barry K."/>
            <person name="Detter J.C."/>
            <person name="Glavina del Rio T."/>
            <person name="Hammon N."/>
            <person name="Israni S."/>
            <person name="Dalin E."/>
            <person name="Tice H."/>
            <person name="Bruce D."/>
            <person name="Pitluck S."/>
            <person name="Richardson P."/>
        </authorList>
    </citation>
    <scope>NUCLEOTIDE SEQUENCE [LARGE SCALE GENOMIC DNA]</scope>
    <source>
        <strain evidence="12">DSM 684</strain>
    </source>
</reference>
<dbReference type="InterPro" id="IPR036155">
    <property type="entry name" value="Crypto/Photolyase_N_sf"/>
</dbReference>
<dbReference type="SUPFAM" id="SSF48173">
    <property type="entry name" value="Cryptochrome/photolyase FAD-binding domain"/>
    <property type="match status" value="1"/>
</dbReference>
<dbReference type="PANTHER" id="PTHR11455">
    <property type="entry name" value="CRYPTOCHROME"/>
    <property type="match status" value="1"/>
</dbReference>
<dbReference type="PROSITE" id="PS51645">
    <property type="entry name" value="PHR_CRY_ALPHA_BETA"/>
    <property type="match status" value="1"/>
</dbReference>
<evidence type="ECO:0000259" key="11">
    <source>
        <dbReference type="PROSITE" id="PS51645"/>
    </source>
</evidence>
<feature type="domain" description="Photolyase/cryptochrome alpha/beta" evidence="11">
    <location>
        <begin position="7"/>
        <end position="132"/>
    </location>
</feature>
<dbReference type="InterPro" id="IPR002081">
    <property type="entry name" value="Cryptochrome/DNA_photolyase_1"/>
</dbReference>
<dbReference type="RefSeq" id="WP_006000122.1">
    <property type="nucleotide sequence ID" value="NZ_AAEW02000008.1"/>
</dbReference>
<keyword evidence="5 8" id="KW-0274">FAD</keyword>
<evidence type="ECO:0000313" key="12">
    <source>
        <dbReference type="EMBL" id="EAT15729.1"/>
    </source>
</evidence>
<dbReference type="GO" id="GO:0071949">
    <property type="term" value="F:FAD binding"/>
    <property type="evidence" value="ECO:0007669"/>
    <property type="project" value="TreeGrafter"/>
</dbReference>
<dbReference type="GO" id="GO:0003677">
    <property type="term" value="F:DNA binding"/>
    <property type="evidence" value="ECO:0007669"/>
    <property type="project" value="TreeGrafter"/>
</dbReference>
<comment type="cofactor">
    <cofactor evidence="8">
        <name>FAD</name>
        <dbReference type="ChEBI" id="CHEBI:57692"/>
    </cofactor>
    <text evidence="8">Binds 1 FAD per subunit.</text>
</comment>
<organism evidence="12 13">
    <name type="scientific">Desulfuromonas acetoxidans (strain DSM 684 / 11070)</name>
    <dbReference type="NCBI Taxonomy" id="281689"/>
    <lineage>
        <taxon>Bacteria</taxon>
        <taxon>Pseudomonadati</taxon>
        <taxon>Thermodesulfobacteriota</taxon>
        <taxon>Desulfuromonadia</taxon>
        <taxon>Desulfuromonadales</taxon>
        <taxon>Desulfuromonadaceae</taxon>
        <taxon>Desulfuromonas</taxon>
    </lineage>
</organism>